<dbReference type="Proteomes" id="UP000192927">
    <property type="component" value="Unassembled WGS sequence"/>
</dbReference>
<protein>
    <submittedName>
        <fullName evidence="3">Uncharacterized protein</fullName>
    </submittedName>
</protein>
<keyword evidence="2" id="KW-0472">Membrane</keyword>
<reference evidence="4" key="1">
    <citation type="submission" date="2017-03" db="EMBL/GenBank/DDBJ databases">
        <authorList>
            <person name="Sharma R."/>
            <person name="Thines M."/>
        </authorList>
    </citation>
    <scope>NUCLEOTIDE SEQUENCE [LARGE SCALE GENOMIC DNA]</scope>
</reference>
<dbReference type="AlphaFoldDB" id="A0A1W5CX28"/>
<organism evidence="3 4">
    <name type="scientific">Lasallia pustulata</name>
    <dbReference type="NCBI Taxonomy" id="136370"/>
    <lineage>
        <taxon>Eukaryota</taxon>
        <taxon>Fungi</taxon>
        <taxon>Dikarya</taxon>
        <taxon>Ascomycota</taxon>
        <taxon>Pezizomycotina</taxon>
        <taxon>Lecanoromycetes</taxon>
        <taxon>OSLEUM clade</taxon>
        <taxon>Umbilicariomycetidae</taxon>
        <taxon>Umbilicariales</taxon>
        <taxon>Umbilicariaceae</taxon>
        <taxon>Lasallia</taxon>
    </lineage>
</organism>
<keyword evidence="2" id="KW-0812">Transmembrane</keyword>
<evidence type="ECO:0000313" key="3">
    <source>
        <dbReference type="EMBL" id="SLM35434.1"/>
    </source>
</evidence>
<dbReference type="EMBL" id="FWEW01000719">
    <property type="protein sequence ID" value="SLM35434.1"/>
    <property type="molecule type" value="Genomic_DNA"/>
</dbReference>
<evidence type="ECO:0000313" key="4">
    <source>
        <dbReference type="Proteomes" id="UP000192927"/>
    </source>
</evidence>
<feature type="transmembrane region" description="Helical" evidence="2">
    <location>
        <begin position="181"/>
        <end position="204"/>
    </location>
</feature>
<evidence type="ECO:0000256" key="2">
    <source>
        <dbReference type="SAM" id="Phobius"/>
    </source>
</evidence>
<name>A0A1W5CX28_9LECA</name>
<proteinExistence type="predicted"/>
<feature type="region of interest" description="Disordered" evidence="1">
    <location>
        <begin position="1"/>
        <end position="49"/>
    </location>
</feature>
<keyword evidence="4" id="KW-1185">Reference proteome</keyword>
<sequence>MSTAPRSRRGRSLDSRISRLRSFSITPSPPPKRSSKRRQSRREAYDQPRKGSRVTLILCVFHNTSHTWERATIKFDPNRTNDRELWKDIRDAFRADLEKPWRRILGFRKVKSVVPCTFSRNGVPIEANVEAPACRRFTHAYHHPERLRPEREWVDWFVGFDRKSADEKGLEFKEGLWAEKLAILAIIATIAIIVVSIVWCVLGGNLQTVFTVMSFVLSLIAAQIALAALYFQVATVSN</sequence>
<accession>A0A1W5CX28</accession>
<feature type="compositionally biased region" description="Basic residues" evidence="1">
    <location>
        <begin position="1"/>
        <end position="10"/>
    </location>
</feature>
<evidence type="ECO:0000256" key="1">
    <source>
        <dbReference type="SAM" id="MobiDB-lite"/>
    </source>
</evidence>
<feature type="transmembrane region" description="Helical" evidence="2">
    <location>
        <begin position="210"/>
        <end position="231"/>
    </location>
</feature>
<keyword evidence="2" id="KW-1133">Transmembrane helix</keyword>